<evidence type="ECO:0000256" key="1">
    <source>
        <dbReference type="ARBA" id="ARBA00005187"/>
    </source>
</evidence>
<dbReference type="Gene3D" id="3.40.50.620">
    <property type="entry name" value="HUPs"/>
    <property type="match status" value="2"/>
</dbReference>
<dbReference type="PANTHER" id="PTHR43284:SF1">
    <property type="entry name" value="ASPARAGINE SYNTHETASE"/>
    <property type="match status" value="1"/>
</dbReference>
<dbReference type="Pfam" id="PF13537">
    <property type="entry name" value="GATase_7"/>
    <property type="match status" value="1"/>
</dbReference>
<dbReference type="CDD" id="cd01991">
    <property type="entry name" value="Asn_synthase_B_C"/>
    <property type="match status" value="1"/>
</dbReference>
<dbReference type="InterPro" id="IPR017932">
    <property type="entry name" value="GATase_2_dom"/>
</dbReference>
<dbReference type="EC" id="6.3.5.4" evidence="3"/>
<dbReference type="GO" id="GO:0005524">
    <property type="term" value="F:ATP binding"/>
    <property type="evidence" value="ECO:0007669"/>
    <property type="project" value="UniProtKB-KW"/>
</dbReference>
<dbReference type="OrthoDB" id="9763290at2"/>
<dbReference type="PANTHER" id="PTHR43284">
    <property type="entry name" value="ASPARAGINE SYNTHETASE (GLUTAMINE-HYDROLYZING)"/>
    <property type="match status" value="1"/>
</dbReference>
<organism evidence="10 11">
    <name type="scientific">Seongchinamella sediminis</name>
    <dbReference type="NCBI Taxonomy" id="2283635"/>
    <lineage>
        <taxon>Bacteria</taxon>
        <taxon>Pseudomonadati</taxon>
        <taxon>Pseudomonadota</taxon>
        <taxon>Gammaproteobacteria</taxon>
        <taxon>Cellvibrionales</taxon>
        <taxon>Halieaceae</taxon>
        <taxon>Seongchinamella</taxon>
    </lineage>
</organism>
<evidence type="ECO:0000256" key="3">
    <source>
        <dbReference type="ARBA" id="ARBA00012737"/>
    </source>
</evidence>
<comment type="similarity">
    <text evidence="2">Belongs to the asparagine synthetase family.</text>
</comment>
<evidence type="ECO:0000313" key="10">
    <source>
        <dbReference type="EMBL" id="RLQ20761.1"/>
    </source>
</evidence>
<keyword evidence="4" id="KW-0547">Nucleotide-binding</keyword>
<evidence type="ECO:0000259" key="9">
    <source>
        <dbReference type="Pfam" id="PF13537"/>
    </source>
</evidence>
<dbReference type="AlphaFoldDB" id="A0A3L7DXP7"/>
<accession>A0A3L7DXP7</accession>
<feature type="domain" description="Asparagine synthetase" evidence="8">
    <location>
        <begin position="196"/>
        <end position="578"/>
    </location>
</feature>
<dbReference type="InterPro" id="IPR014729">
    <property type="entry name" value="Rossmann-like_a/b/a_fold"/>
</dbReference>
<evidence type="ECO:0000256" key="5">
    <source>
        <dbReference type="ARBA" id="ARBA00022840"/>
    </source>
</evidence>
<dbReference type="Proteomes" id="UP000265509">
    <property type="component" value="Unassembled WGS sequence"/>
</dbReference>
<keyword evidence="5" id="KW-0067">ATP-binding</keyword>
<evidence type="ECO:0000256" key="4">
    <source>
        <dbReference type="ARBA" id="ARBA00022741"/>
    </source>
</evidence>
<gene>
    <name evidence="10" type="ORF">DWB85_16050</name>
</gene>
<evidence type="ECO:0000259" key="8">
    <source>
        <dbReference type="Pfam" id="PF00733"/>
    </source>
</evidence>
<dbReference type="InterPro" id="IPR006426">
    <property type="entry name" value="Asn_synth_AEB"/>
</dbReference>
<dbReference type="GO" id="GO:0006529">
    <property type="term" value="P:asparagine biosynthetic process"/>
    <property type="evidence" value="ECO:0007669"/>
    <property type="project" value="InterPro"/>
</dbReference>
<reference evidence="10 11" key="1">
    <citation type="submission" date="2018-07" db="EMBL/GenBank/DDBJ databases">
        <title>Halioglobus sp. genome submission.</title>
        <authorList>
            <person name="Ye M.-Q."/>
            <person name="Du Z.-J."/>
        </authorList>
    </citation>
    <scope>NUCLEOTIDE SEQUENCE [LARGE SCALE GENOMIC DNA]</scope>
    <source>
        <strain evidence="10 11">U0301</strain>
    </source>
</reference>
<sequence length="584" mass="65259">MLHLLGSLRSGDGDMAIEAGSLARCMQRQLSVAIQGLPQWQDAELAGMAQRHGHAAALLEGYHRNGSKVLEILHGGFALVVQDTGKGNLALLACDRSGIVPLFHAASGDGLVFGSRADQVAAHPGVDDALHPQALYDYLYFHIVPGPETVFTGVQRLQPGECLYCEENETRLDRYWVMEYDEQGLEGNPAQWRQQFLDLVRTAVQRRADDGVKVGAFLSGGTDSSTVSGMLSQLGEEPARTYSIGFNAPGYDEMEYARLVARHFNTEHHEYYVTAEDVVAAIPQVARQFDQPFANASAVPSYYCARMAKEDGIERLLAGDGGDELFGGNYRYAKQQMFSWYERVPRSLRRLAVEPVLLRTPLGDLGPARKLSSYIQQAVLPMPERMESYNLLDRLGPRKVLTDSALSRIDTGAPMRLIRETYHSAQTRQMLNRMLAVDMRFTLADSDLPKVTGACSMAGIEVDFPFLDDDLVAFSALLPVREKVRGTRLRHLFKEALRGFLPDEVLTKKKQGFGLPFGLWLVEHPGLRELTHDSLTSLKRRDLVRPEFIDELLGRHHGEHAAYYGTMVWTLLMLEQWLAARERP</sequence>
<dbReference type="Pfam" id="PF00733">
    <property type="entry name" value="Asn_synthase"/>
    <property type="match status" value="1"/>
</dbReference>
<dbReference type="InterPro" id="IPR029055">
    <property type="entry name" value="Ntn_hydrolases_N"/>
</dbReference>
<proteinExistence type="inferred from homology"/>
<dbReference type="InterPro" id="IPR001962">
    <property type="entry name" value="Asn_synthase"/>
</dbReference>
<protein>
    <recommendedName>
        <fullName evidence="3">asparagine synthase (glutamine-hydrolyzing)</fullName>
        <ecNumber evidence="3">6.3.5.4</ecNumber>
    </recommendedName>
</protein>
<comment type="caution">
    <text evidence="10">The sequence shown here is derived from an EMBL/GenBank/DDBJ whole genome shotgun (WGS) entry which is preliminary data.</text>
</comment>
<comment type="catalytic activity">
    <reaction evidence="6">
        <text>L-aspartate + L-glutamine + ATP + H2O = L-asparagine + L-glutamate + AMP + diphosphate + H(+)</text>
        <dbReference type="Rhea" id="RHEA:12228"/>
        <dbReference type="ChEBI" id="CHEBI:15377"/>
        <dbReference type="ChEBI" id="CHEBI:15378"/>
        <dbReference type="ChEBI" id="CHEBI:29985"/>
        <dbReference type="ChEBI" id="CHEBI:29991"/>
        <dbReference type="ChEBI" id="CHEBI:30616"/>
        <dbReference type="ChEBI" id="CHEBI:33019"/>
        <dbReference type="ChEBI" id="CHEBI:58048"/>
        <dbReference type="ChEBI" id="CHEBI:58359"/>
        <dbReference type="ChEBI" id="CHEBI:456215"/>
        <dbReference type="EC" id="6.3.5.4"/>
    </reaction>
</comment>
<comment type="pathway">
    <text evidence="1">Amino-acid biosynthesis; L-asparagine biosynthesis; L-asparagine from L-aspartate (L-Gln route): step 1/1.</text>
</comment>
<evidence type="ECO:0000256" key="2">
    <source>
        <dbReference type="ARBA" id="ARBA00005752"/>
    </source>
</evidence>
<evidence type="ECO:0000256" key="6">
    <source>
        <dbReference type="ARBA" id="ARBA00048741"/>
    </source>
</evidence>
<dbReference type="InterPro" id="IPR051786">
    <property type="entry name" value="ASN_synthetase/amidase"/>
</dbReference>
<evidence type="ECO:0000313" key="11">
    <source>
        <dbReference type="Proteomes" id="UP000265509"/>
    </source>
</evidence>
<dbReference type="EMBL" id="QRAN01000020">
    <property type="protein sequence ID" value="RLQ20761.1"/>
    <property type="molecule type" value="Genomic_DNA"/>
</dbReference>
<keyword evidence="11" id="KW-1185">Reference proteome</keyword>
<feature type="domain" description="Glutamine amidotransferase type-2" evidence="9">
    <location>
        <begin position="51"/>
        <end position="119"/>
    </location>
</feature>
<feature type="site" description="Important for beta-aspartyl-AMP intermediate formation" evidence="7">
    <location>
        <position position="320"/>
    </location>
</feature>
<evidence type="ECO:0000256" key="7">
    <source>
        <dbReference type="PIRSR" id="PIRSR001589-3"/>
    </source>
</evidence>
<dbReference type="PIRSF" id="PIRSF001589">
    <property type="entry name" value="Asn_synthetase_glu-h"/>
    <property type="match status" value="1"/>
</dbReference>
<dbReference type="SUPFAM" id="SSF56235">
    <property type="entry name" value="N-terminal nucleophile aminohydrolases (Ntn hydrolases)"/>
    <property type="match status" value="1"/>
</dbReference>
<name>A0A3L7DXP7_9GAMM</name>
<dbReference type="GO" id="GO:0005829">
    <property type="term" value="C:cytosol"/>
    <property type="evidence" value="ECO:0007669"/>
    <property type="project" value="TreeGrafter"/>
</dbReference>
<dbReference type="Gene3D" id="3.60.20.10">
    <property type="entry name" value="Glutamine Phosphoribosylpyrophosphate, subunit 1, domain 1"/>
    <property type="match status" value="1"/>
</dbReference>
<dbReference type="SUPFAM" id="SSF52402">
    <property type="entry name" value="Adenine nucleotide alpha hydrolases-like"/>
    <property type="match status" value="1"/>
</dbReference>
<dbReference type="GO" id="GO:0004066">
    <property type="term" value="F:asparagine synthase (glutamine-hydrolyzing) activity"/>
    <property type="evidence" value="ECO:0007669"/>
    <property type="project" value="UniProtKB-EC"/>
</dbReference>